<dbReference type="AlphaFoldDB" id="A0A9D1FQ23"/>
<name>A0A9D1FQ23_9FIRM</name>
<proteinExistence type="predicted"/>
<protein>
    <submittedName>
        <fullName evidence="1">Stage II sporulation protein R</fullName>
    </submittedName>
</protein>
<accession>A0A9D1FQ23</accession>
<dbReference type="Pfam" id="PF09551">
    <property type="entry name" value="Spore_II_R"/>
    <property type="match status" value="1"/>
</dbReference>
<evidence type="ECO:0000313" key="2">
    <source>
        <dbReference type="Proteomes" id="UP000824002"/>
    </source>
</evidence>
<comment type="caution">
    <text evidence="1">The sequence shown here is derived from an EMBL/GenBank/DDBJ whole genome shotgun (WGS) entry which is preliminary data.</text>
</comment>
<organism evidence="1 2">
    <name type="scientific">Candidatus Merdivicinus excrementipullorum</name>
    <dbReference type="NCBI Taxonomy" id="2840867"/>
    <lineage>
        <taxon>Bacteria</taxon>
        <taxon>Bacillati</taxon>
        <taxon>Bacillota</taxon>
        <taxon>Clostridia</taxon>
        <taxon>Eubacteriales</taxon>
        <taxon>Oscillospiraceae</taxon>
        <taxon>Oscillospiraceae incertae sedis</taxon>
        <taxon>Candidatus Merdivicinus</taxon>
    </lineage>
</organism>
<sequence length="209" mass="23885">MTKHSEKFWILTITLTFLLMIAFDSLSLFQKECREIQEDVLRLHILANSNSEEDQAVKLKVRDRILLESGELFNTVGDKSSAQEKAAENTDKVEQIAKEVLAEEGFSYPVTAKVTRQFFDTRVYDGFTMPAGWYDSLQVVLGEGAGRNWWCVLYPPLCISAAEKTQEKLEENFTEGERQVLESEPKYEVRFFIVELAGKIGNWLGSLND</sequence>
<gene>
    <name evidence="1" type="ORF">IAB51_13115</name>
</gene>
<dbReference type="EMBL" id="DVJP01000085">
    <property type="protein sequence ID" value="HIS77717.1"/>
    <property type="molecule type" value="Genomic_DNA"/>
</dbReference>
<evidence type="ECO:0000313" key="1">
    <source>
        <dbReference type="EMBL" id="HIS77717.1"/>
    </source>
</evidence>
<dbReference type="InterPro" id="IPR014202">
    <property type="entry name" value="Spore_II_R"/>
</dbReference>
<reference evidence="1" key="2">
    <citation type="journal article" date="2021" name="PeerJ">
        <title>Extensive microbial diversity within the chicken gut microbiome revealed by metagenomics and culture.</title>
        <authorList>
            <person name="Gilroy R."/>
            <person name="Ravi A."/>
            <person name="Getino M."/>
            <person name="Pursley I."/>
            <person name="Horton D.L."/>
            <person name="Alikhan N.F."/>
            <person name="Baker D."/>
            <person name="Gharbi K."/>
            <person name="Hall N."/>
            <person name="Watson M."/>
            <person name="Adriaenssens E.M."/>
            <person name="Foster-Nyarko E."/>
            <person name="Jarju S."/>
            <person name="Secka A."/>
            <person name="Antonio M."/>
            <person name="Oren A."/>
            <person name="Chaudhuri R.R."/>
            <person name="La Ragione R."/>
            <person name="Hildebrand F."/>
            <person name="Pallen M.J."/>
        </authorList>
    </citation>
    <scope>NUCLEOTIDE SEQUENCE</scope>
    <source>
        <strain evidence="1">CHK199-13235</strain>
    </source>
</reference>
<reference evidence="1" key="1">
    <citation type="submission" date="2020-10" db="EMBL/GenBank/DDBJ databases">
        <authorList>
            <person name="Gilroy R."/>
        </authorList>
    </citation>
    <scope>NUCLEOTIDE SEQUENCE</scope>
    <source>
        <strain evidence="1">CHK199-13235</strain>
    </source>
</reference>
<dbReference type="Proteomes" id="UP000824002">
    <property type="component" value="Unassembled WGS sequence"/>
</dbReference>